<keyword evidence="3" id="KW-0067">ATP-binding</keyword>
<dbReference type="Gene3D" id="3.40.50.300">
    <property type="entry name" value="P-loop containing nucleotide triphosphate hydrolases"/>
    <property type="match status" value="1"/>
</dbReference>
<dbReference type="PRINTS" id="PR00364">
    <property type="entry name" value="DISEASERSIST"/>
</dbReference>
<dbReference type="InterPro" id="IPR019734">
    <property type="entry name" value="TPR_rpt"/>
</dbReference>
<keyword evidence="3" id="KW-0547">Nucleotide-binding</keyword>
<reference evidence="4" key="1">
    <citation type="journal article" date="2019" name="Int. J. Syst. Evol. Microbiol.">
        <title>The Global Catalogue of Microorganisms (GCM) 10K type strain sequencing project: providing services to taxonomists for standard genome sequencing and annotation.</title>
        <authorList>
            <consortium name="The Broad Institute Genomics Platform"/>
            <consortium name="The Broad Institute Genome Sequencing Center for Infectious Disease"/>
            <person name="Wu L."/>
            <person name="Ma J."/>
        </authorList>
    </citation>
    <scope>NUCLEOTIDE SEQUENCE [LARGE SCALE GENOMIC DNA]</scope>
    <source>
        <strain evidence="4">CCUG 59778</strain>
    </source>
</reference>
<feature type="repeat" description="TPR" evidence="1">
    <location>
        <begin position="496"/>
        <end position="529"/>
    </location>
</feature>
<evidence type="ECO:0000313" key="3">
    <source>
        <dbReference type="EMBL" id="MFC5287051.1"/>
    </source>
</evidence>
<dbReference type="RefSeq" id="WP_378245608.1">
    <property type="nucleotide sequence ID" value="NZ_JBHSKF010000003.1"/>
</dbReference>
<name>A0ABW0EK16_9PSEU</name>
<protein>
    <submittedName>
        <fullName evidence="3">ATP-binding protein</fullName>
    </submittedName>
</protein>
<dbReference type="InterPro" id="IPR003593">
    <property type="entry name" value="AAA+_ATPase"/>
</dbReference>
<dbReference type="PANTHER" id="PTHR47691:SF3">
    <property type="entry name" value="HTH-TYPE TRANSCRIPTIONAL REGULATOR RV0890C-RELATED"/>
    <property type="match status" value="1"/>
</dbReference>
<evidence type="ECO:0000256" key="1">
    <source>
        <dbReference type="PROSITE-ProRule" id="PRU00339"/>
    </source>
</evidence>
<dbReference type="Pfam" id="PF00931">
    <property type="entry name" value="NB-ARC"/>
    <property type="match status" value="1"/>
</dbReference>
<dbReference type="GO" id="GO:0005524">
    <property type="term" value="F:ATP binding"/>
    <property type="evidence" value="ECO:0007669"/>
    <property type="project" value="UniProtKB-KW"/>
</dbReference>
<dbReference type="InterPro" id="IPR011990">
    <property type="entry name" value="TPR-like_helical_dom_sf"/>
</dbReference>
<keyword evidence="1" id="KW-0802">TPR repeat</keyword>
<dbReference type="PANTHER" id="PTHR47691">
    <property type="entry name" value="REGULATOR-RELATED"/>
    <property type="match status" value="1"/>
</dbReference>
<sequence>MGRRNEIQGSAGTIVQVGGDGQVHLHGGGRPGPVPRQLPASVGYFTGREPGTAWLDGQLCQVRGAGRAAVAVLVGPPGVGKTALAVRWAHQNRDAFSDGDLYVDLQGFGGSPPVMMERVLERVLRALGVPWEEMPTAVAEQSALYRSLLARKRILVLLDNAASAEQVLPLLPGSSSCFTLITSRNRLGALLVRAGAVRHTLRPLEAAEALGLLGEVMGDERVAAEPAAAEEIVRQCGRLPLALRIAAERAADDEGAPLADLAAELADERDRLDLLAIAEDETAAVRPVFRWSYQALSPEARRVFRLLGLHRGEEIGEQAAAALLGEPLAATRRLLAALADAHLLQKAGPPRSRAGGDRYRCHDLLHVYAIERAVADDHPDDLRAARTRVLAWYLRAADAADRMLSPQRRRVPLARREDAVGLGTPVDAIRWCEVEQANLVWAVRQAVHDGHDEIAWKLPLALWGYFTLRTPWVDWITTYRLGLGAARRTGEAVGEARMLSGLGIALRDLGRYDEALAHFDDALDICHRVGDEYGLGWTLGSKCVALLETARFDAALACSHASLTVFESIGDQHGLGQALFSFGESCRRLGRVPEARDYLDRALTVRRAIGDAWGEARTTLSLADAHLDAGNPASALTGYASALSQWRSVGDRWYEARTLTTLGDLLHSRGDTRAGRTAWATALEICEDLGSPTTADLHARLGAVP</sequence>
<dbReference type="SMART" id="SM00382">
    <property type="entry name" value="AAA"/>
    <property type="match status" value="1"/>
</dbReference>
<accession>A0ABW0EK16</accession>
<dbReference type="PROSITE" id="PS50005">
    <property type="entry name" value="TPR"/>
    <property type="match status" value="1"/>
</dbReference>
<organism evidence="3 4">
    <name type="scientific">Actinokineospora guangxiensis</name>
    <dbReference type="NCBI Taxonomy" id="1490288"/>
    <lineage>
        <taxon>Bacteria</taxon>
        <taxon>Bacillati</taxon>
        <taxon>Actinomycetota</taxon>
        <taxon>Actinomycetes</taxon>
        <taxon>Pseudonocardiales</taxon>
        <taxon>Pseudonocardiaceae</taxon>
        <taxon>Actinokineospora</taxon>
    </lineage>
</organism>
<dbReference type="Proteomes" id="UP001596157">
    <property type="component" value="Unassembled WGS sequence"/>
</dbReference>
<evidence type="ECO:0000259" key="2">
    <source>
        <dbReference type="SMART" id="SM00382"/>
    </source>
</evidence>
<dbReference type="Gene3D" id="1.25.40.10">
    <property type="entry name" value="Tetratricopeptide repeat domain"/>
    <property type="match status" value="1"/>
</dbReference>
<dbReference type="SUPFAM" id="SSF48452">
    <property type="entry name" value="TPR-like"/>
    <property type="match status" value="1"/>
</dbReference>
<dbReference type="SUPFAM" id="SSF52540">
    <property type="entry name" value="P-loop containing nucleoside triphosphate hydrolases"/>
    <property type="match status" value="1"/>
</dbReference>
<dbReference type="SMART" id="SM00028">
    <property type="entry name" value="TPR"/>
    <property type="match status" value="4"/>
</dbReference>
<feature type="domain" description="AAA+ ATPase" evidence="2">
    <location>
        <begin position="67"/>
        <end position="204"/>
    </location>
</feature>
<dbReference type="InterPro" id="IPR002182">
    <property type="entry name" value="NB-ARC"/>
</dbReference>
<dbReference type="Pfam" id="PF13424">
    <property type="entry name" value="TPR_12"/>
    <property type="match status" value="2"/>
</dbReference>
<comment type="caution">
    <text evidence="3">The sequence shown here is derived from an EMBL/GenBank/DDBJ whole genome shotgun (WGS) entry which is preliminary data.</text>
</comment>
<dbReference type="InterPro" id="IPR027417">
    <property type="entry name" value="P-loop_NTPase"/>
</dbReference>
<keyword evidence="4" id="KW-1185">Reference proteome</keyword>
<dbReference type="EMBL" id="JBHSKF010000003">
    <property type="protein sequence ID" value="MFC5287051.1"/>
    <property type="molecule type" value="Genomic_DNA"/>
</dbReference>
<evidence type="ECO:0000313" key="4">
    <source>
        <dbReference type="Proteomes" id="UP001596157"/>
    </source>
</evidence>
<gene>
    <name evidence="3" type="ORF">ACFPM7_08305</name>
</gene>
<proteinExistence type="predicted"/>